<name>A0A9X1KNY2_9FLAO</name>
<accession>A0A9X1KNY2</accession>
<sequence>MYVLKNDLPIISVRNSSEKDILDSKLSLKRNNTIADVGNLLVYSKSNNTIDISLLLKKTDTVYKTDTILVYIKDKCFTLSDIEKKGVVSSGRPFIISYKINNKDFIDRNGFYEL</sequence>
<dbReference type="EMBL" id="JAINUY010000001">
    <property type="protein sequence ID" value="MBZ4033532.1"/>
    <property type="molecule type" value="Genomic_DNA"/>
</dbReference>
<evidence type="ECO:0000313" key="2">
    <source>
        <dbReference type="Proteomes" id="UP001139366"/>
    </source>
</evidence>
<keyword evidence="2" id="KW-1185">Reference proteome</keyword>
<reference evidence="1 2" key="1">
    <citation type="journal article" date="2023" name="Antonie Van Leeuwenhoek">
        <title>Flavobacterium potami sp. nov., a multi-metal resistance genes harbouring bacterium isolated from shallow river silt.</title>
        <authorList>
            <person name="Li S."/>
            <person name="Mao S."/>
            <person name="Mu W."/>
            <person name="Guo B."/>
            <person name="Li C."/>
            <person name="Zhu Q."/>
            <person name="Hou X."/>
            <person name="Zhao Y."/>
            <person name="Wei S."/>
            <person name="Liu H."/>
            <person name="Liu A."/>
        </authorList>
    </citation>
    <scope>NUCLEOTIDE SEQUENCE [LARGE SCALE GENOMIC DNA]</scope>
    <source>
        <strain evidence="1 2">17A</strain>
    </source>
</reference>
<evidence type="ECO:0000313" key="1">
    <source>
        <dbReference type="EMBL" id="MBZ4033532.1"/>
    </source>
</evidence>
<gene>
    <name evidence="1" type="ORF">K6T82_02055</name>
</gene>
<proteinExistence type="predicted"/>
<protein>
    <submittedName>
        <fullName evidence="1">Uncharacterized protein</fullName>
    </submittedName>
</protein>
<organism evidence="1 2">
    <name type="scientific">Flavobacterium potami</name>
    <dbReference type="NCBI Taxonomy" id="2872310"/>
    <lineage>
        <taxon>Bacteria</taxon>
        <taxon>Pseudomonadati</taxon>
        <taxon>Bacteroidota</taxon>
        <taxon>Flavobacteriia</taxon>
        <taxon>Flavobacteriales</taxon>
        <taxon>Flavobacteriaceae</taxon>
        <taxon>Flavobacterium</taxon>
    </lineage>
</organism>
<comment type="caution">
    <text evidence="1">The sequence shown here is derived from an EMBL/GenBank/DDBJ whole genome shotgun (WGS) entry which is preliminary data.</text>
</comment>
<dbReference type="RefSeq" id="WP_223704352.1">
    <property type="nucleotide sequence ID" value="NZ_JAINUY010000001.1"/>
</dbReference>
<dbReference type="Proteomes" id="UP001139366">
    <property type="component" value="Unassembled WGS sequence"/>
</dbReference>
<dbReference type="AlphaFoldDB" id="A0A9X1KNY2"/>